<comment type="similarity">
    <text evidence="2">Belongs to the glycosyl hydrolase 5 (cellulase A) family.</text>
</comment>
<dbReference type="PANTHER" id="PTHR31451:SF59">
    <property type="entry name" value="MANNAN ENDO-1,4-BETA-MANNOSIDASE"/>
    <property type="match status" value="1"/>
</dbReference>
<evidence type="ECO:0000256" key="3">
    <source>
        <dbReference type="ARBA" id="ARBA00012706"/>
    </source>
</evidence>
<evidence type="ECO:0000256" key="2">
    <source>
        <dbReference type="ARBA" id="ARBA00005641"/>
    </source>
</evidence>
<evidence type="ECO:0000256" key="4">
    <source>
        <dbReference type="ARBA" id="ARBA00022801"/>
    </source>
</evidence>
<dbReference type="Proteomes" id="UP001370490">
    <property type="component" value="Unassembled WGS sequence"/>
</dbReference>
<dbReference type="InterPro" id="IPR045053">
    <property type="entry name" value="MAN-like"/>
</dbReference>
<dbReference type="AlphaFoldDB" id="A0AAN8Z419"/>
<dbReference type="PANTHER" id="PTHR31451">
    <property type="match status" value="1"/>
</dbReference>
<dbReference type="InterPro" id="IPR001547">
    <property type="entry name" value="Glyco_hydro_5"/>
</dbReference>
<keyword evidence="6" id="KW-0732">Signal</keyword>
<evidence type="ECO:0000313" key="8">
    <source>
        <dbReference type="EMBL" id="KAK6925709.1"/>
    </source>
</evidence>
<organism evidence="8 9">
    <name type="scientific">Dillenia turbinata</name>
    <dbReference type="NCBI Taxonomy" id="194707"/>
    <lineage>
        <taxon>Eukaryota</taxon>
        <taxon>Viridiplantae</taxon>
        <taxon>Streptophyta</taxon>
        <taxon>Embryophyta</taxon>
        <taxon>Tracheophyta</taxon>
        <taxon>Spermatophyta</taxon>
        <taxon>Magnoliopsida</taxon>
        <taxon>eudicotyledons</taxon>
        <taxon>Gunneridae</taxon>
        <taxon>Pentapetalae</taxon>
        <taxon>Dilleniales</taxon>
        <taxon>Dilleniaceae</taxon>
        <taxon>Dillenia</taxon>
    </lineage>
</organism>
<keyword evidence="5" id="KW-0326">Glycosidase</keyword>
<feature type="chain" id="PRO_5043004772" description="mannan endo-1,4-beta-mannosidase" evidence="6">
    <location>
        <begin position="25"/>
        <end position="298"/>
    </location>
</feature>
<evidence type="ECO:0000256" key="5">
    <source>
        <dbReference type="ARBA" id="ARBA00023295"/>
    </source>
</evidence>
<feature type="domain" description="Glycoside hydrolase family 5" evidence="7">
    <location>
        <begin position="152"/>
        <end position="213"/>
    </location>
</feature>
<dbReference type="SUPFAM" id="SSF51445">
    <property type="entry name" value="(Trans)glycosidases"/>
    <property type="match status" value="1"/>
</dbReference>
<protein>
    <recommendedName>
        <fullName evidence="3">mannan endo-1,4-beta-mannosidase</fullName>
        <ecNumber evidence="3">3.2.1.78</ecNumber>
    </recommendedName>
</protein>
<keyword evidence="4 8" id="KW-0378">Hydrolase</keyword>
<keyword evidence="9" id="KW-1185">Reference proteome</keyword>
<evidence type="ECO:0000256" key="1">
    <source>
        <dbReference type="ARBA" id="ARBA00001678"/>
    </source>
</evidence>
<gene>
    <name evidence="8" type="ORF">RJ641_007428</name>
</gene>
<reference evidence="8 9" key="1">
    <citation type="submission" date="2023-12" db="EMBL/GenBank/DDBJ databases">
        <title>A high-quality genome assembly for Dillenia turbinata (Dilleniales).</title>
        <authorList>
            <person name="Chanderbali A."/>
        </authorList>
    </citation>
    <scope>NUCLEOTIDE SEQUENCE [LARGE SCALE GENOMIC DNA]</scope>
    <source>
        <strain evidence="8">LSX21</strain>
        <tissue evidence="8">Leaf</tissue>
    </source>
</reference>
<dbReference type="EMBL" id="JBAMMX010000015">
    <property type="protein sequence ID" value="KAK6925709.1"/>
    <property type="molecule type" value="Genomic_DNA"/>
</dbReference>
<name>A0AAN8Z419_9MAGN</name>
<dbReference type="Pfam" id="PF26410">
    <property type="entry name" value="GH5_mannosidase"/>
    <property type="match status" value="1"/>
</dbReference>
<comment type="catalytic activity">
    <reaction evidence="1">
        <text>Random hydrolysis of (1-&gt;4)-beta-D-mannosidic linkages in mannans, galactomannans and glucomannans.</text>
        <dbReference type="EC" id="3.2.1.78"/>
    </reaction>
</comment>
<dbReference type="GO" id="GO:0016985">
    <property type="term" value="F:mannan endo-1,4-beta-mannosidase activity"/>
    <property type="evidence" value="ECO:0007669"/>
    <property type="project" value="UniProtKB-EC"/>
</dbReference>
<sequence>MAFANKSSYIFRVTLLLIVSVVICKGGYPGSFNKKGFVTTRGTQFVPNESPFLFNGVQFLLDNACCGERYKVSNVFRDAPAAGLSVRTWAFTDGGDHTLQMSLECMMNAYSMSGLDFVISEARKYGIRLILSLVNNYNDFGRRPQSVSWAKNAVVYEDDSTIMAWELINEPRCKADYSGRMINGWVKEMASYVKSIDSNHLLEVRMEGFYGDSMPEKKQNNPGYLVGTDFIANNLIKDIDFATIHAYPDICIYTLAKSGGGFGGGLLRQLMGEGMEAYHDSYKIVLSKTPSTSALILG</sequence>
<feature type="signal peptide" evidence="6">
    <location>
        <begin position="1"/>
        <end position="24"/>
    </location>
</feature>
<dbReference type="EC" id="3.2.1.78" evidence="3"/>
<proteinExistence type="inferred from homology"/>
<dbReference type="GO" id="GO:0000272">
    <property type="term" value="P:polysaccharide catabolic process"/>
    <property type="evidence" value="ECO:0007669"/>
    <property type="project" value="InterPro"/>
</dbReference>
<evidence type="ECO:0000256" key="6">
    <source>
        <dbReference type="SAM" id="SignalP"/>
    </source>
</evidence>
<evidence type="ECO:0000313" key="9">
    <source>
        <dbReference type="Proteomes" id="UP001370490"/>
    </source>
</evidence>
<evidence type="ECO:0000259" key="7">
    <source>
        <dbReference type="Pfam" id="PF26410"/>
    </source>
</evidence>
<dbReference type="InterPro" id="IPR017853">
    <property type="entry name" value="GH"/>
</dbReference>
<accession>A0AAN8Z419</accession>
<dbReference type="Gene3D" id="3.20.20.80">
    <property type="entry name" value="Glycosidases"/>
    <property type="match status" value="2"/>
</dbReference>
<comment type="caution">
    <text evidence="8">The sequence shown here is derived from an EMBL/GenBank/DDBJ whole genome shotgun (WGS) entry which is preliminary data.</text>
</comment>